<proteinExistence type="predicted"/>
<reference evidence="4" key="2">
    <citation type="submission" date="2020-03" db="EMBL/GenBank/DDBJ databases">
        <title>The second near-complete assembly of the hexaploid bread wheat (Triticum aestivum) genome.</title>
        <authorList>
            <person name="Zimin A.V."/>
            <person name="Puiu D."/>
            <person name="Shumante A."/>
            <person name="Alonge M."/>
            <person name="Salzberg S.L."/>
        </authorList>
    </citation>
    <scope>NUCLEOTIDE SEQUENCE</scope>
    <source>
        <tissue evidence="4">Leaf</tissue>
    </source>
</reference>
<dbReference type="Proteomes" id="UP000815260">
    <property type="component" value="Chromosome 3D"/>
</dbReference>
<keyword evidence="2" id="KW-0539">Nucleus</keyword>
<name>A0A9R1FTW4_WHEAT</name>
<gene>
    <name evidence="4" type="ORF">CFC21_045765</name>
</gene>
<feature type="non-terminal residue" evidence="4">
    <location>
        <position position="137"/>
    </location>
</feature>
<feature type="region of interest" description="Disordered" evidence="3">
    <location>
        <begin position="97"/>
        <end position="137"/>
    </location>
</feature>
<dbReference type="Pfam" id="PF04874">
    <property type="entry name" value="Mak16"/>
    <property type="match status" value="1"/>
</dbReference>
<feature type="compositionally biased region" description="Acidic residues" evidence="3">
    <location>
        <begin position="97"/>
        <end position="108"/>
    </location>
</feature>
<dbReference type="GO" id="GO:0005634">
    <property type="term" value="C:nucleus"/>
    <property type="evidence" value="ECO:0007669"/>
    <property type="project" value="UniProtKB-SubCell"/>
</dbReference>
<evidence type="ECO:0000256" key="1">
    <source>
        <dbReference type="ARBA" id="ARBA00004123"/>
    </source>
</evidence>
<comment type="subcellular location">
    <subcellularLocation>
        <location evidence="1">Nucleus</location>
    </subcellularLocation>
</comment>
<sequence length="137" mass="15705">EKIMTVPRKNTQRNLRRLEKAEKAAQLEKSAESELKGSLRKGVYGHIYNYPFNQFDTILDMEKDYVAPQIEEEEEGEIEYAECVDIEMGEMEDMEYFEGFGGEDDDGLNEPVTKKPKGPCSDLRSKNGQRSTKAITE</sequence>
<feature type="compositionally biased region" description="Polar residues" evidence="3">
    <location>
        <begin position="126"/>
        <end position="137"/>
    </location>
</feature>
<evidence type="ECO:0000313" key="4">
    <source>
        <dbReference type="EMBL" id="KAF7034798.1"/>
    </source>
</evidence>
<dbReference type="EMBL" id="CM022219">
    <property type="protein sequence ID" value="KAF7034798.1"/>
    <property type="molecule type" value="Genomic_DNA"/>
</dbReference>
<evidence type="ECO:0000256" key="3">
    <source>
        <dbReference type="SAM" id="MobiDB-lite"/>
    </source>
</evidence>
<organism evidence="4">
    <name type="scientific">Triticum aestivum</name>
    <name type="common">Wheat</name>
    <dbReference type="NCBI Taxonomy" id="4565"/>
    <lineage>
        <taxon>Eukaryota</taxon>
        <taxon>Viridiplantae</taxon>
        <taxon>Streptophyta</taxon>
        <taxon>Embryophyta</taxon>
        <taxon>Tracheophyta</taxon>
        <taxon>Spermatophyta</taxon>
        <taxon>Magnoliopsida</taxon>
        <taxon>Liliopsida</taxon>
        <taxon>Poales</taxon>
        <taxon>Poaceae</taxon>
        <taxon>BOP clade</taxon>
        <taxon>Pooideae</taxon>
        <taxon>Triticodae</taxon>
        <taxon>Triticeae</taxon>
        <taxon>Triticinae</taxon>
        <taxon>Triticum</taxon>
    </lineage>
</organism>
<protein>
    <submittedName>
        <fullName evidence="4">Uncharacterized protein</fullName>
    </submittedName>
</protein>
<comment type="caution">
    <text evidence="4">The sequence shown here is derived from an EMBL/GenBank/DDBJ whole genome shotgun (WGS) entry which is preliminary data.</text>
</comment>
<evidence type="ECO:0000256" key="2">
    <source>
        <dbReference type="ARBA" id="ARBA00023242"/>
    </source>
</evidence>
<dbReference type="InterPro" id="IPR006958">
    <property type="entry name" value="Mak16"/>
</dbReference>
<dbReference type="PANTHER" id="PTHR23405:SF4">
    <property type="entry name" value="PROTEIN MAK16 HOMOLOG"/>
    <property type="match status" value="1"/>
</dbReference>
<dbReference type="PANTHER" id="PTHR23405">
    <property type="entry name" value="MAINTENANCE OF KILLER 16 MAK16 PROTEIN-RELATED"/>
    <property type="match status" value="1"/>
</dbReference>
<dbReference type="OrthoDB" id="1742728at2759"/>
<feature type="non-terminal residue" evidence="4">
    <location>
        <position position="1"/>
    </location>
</feature>
<reference evidence="4" key="1">
    <citation type="journal article" date="2017" name="Gigascience">
        <title>The first near-complete assembly of the hexaploid bread wheat genome, Triticum aestivum.</title>
        <authorList>
            <person name="Zimin A.V."/>
            <person name="Puiu D."/>
            <person name="Hall R."/>
            <person name="Kingan S."/>
            <person name="Clavijo B.J."/>
            <person name="Salzberg S.L."/>
        </authorList>
    </citation>
    <scope>NUCLEOTIDE SEQUENCE</scope>
    <source>
        <tissue evidence="4">Leaf</tissue>
    </source>
</reference>
<dbReference type="AlphaFoldDB" id="A0A9R1FTW4"/>
<accession>A0A9R1FTW4</accession>